<keyword evidence="9" id="KW-1185">Reference proteome</keyword>
<protein>
    <recommendedName>
        <fullName evidence="6 7">Lipopolysaccharide export system protein LptC</fullName>
    </recommendedName>
</protein>
<evidence type="ECO:0000256" key="2">
    <source>
        <dbReference type="ARBA" id="ARBA00022519"/>
    </source>
</evidence>
<dbReference type="STRING" id="435908.IDSA_00230"/>
<dbReference type="GO" id="GO:0043165">
    <property type="term" value="P:Gram-negative-bacterium-type cell outer membrane assembly"/>
    <property type="evidence" value="ECO:0007669"/>
    <property type="project" value="UniProtKB-UniRule"/>
</dbReference>
<dbReference type="RefSeq" id="WP_034773328.1">
    <property type="nucleotide sequence ID" value="NZ_JPER01000001.1"/>
</dbReference>
<comment type="subunit">
    <text evidence="6">Component of the lipopolysaccharide transport and assembly complex. Interacts with LptA and the LptBFG transporter complex.</text>
</comment>
<dbReference type="GO" id="GO:0005886">
    <property type="term" value="C:plasma membrane"/>
    <property type="evidence" value="ECO:0007669"/>
    <property type="project" value="UniProtKB-SubCell"/>
</dbReference>
<keyword evidence="5 6" id="KW-0472">Membrane</keyword>
<dbReference type="AlphaFoldDB" id="A0A094JF60"/>
<dbReference type="InterPro" id="IPR052363">
    <property type="entry name" value="LPS_export_LptC"/>
</dbReference>
<comment type="caution">
    <text evidence="8">The sequence shown here is derived from an EMBL/GenBank/DDBJ whole genome shotgun (WGS) entry which is preliminary data.</text>
</comment>
<dbReference type="InterPro" id="IPR026265">
    <property type="entry name" value="LptC"/>
</dbReference>
<reference evidence="8 9" key="1">
    <citation type="submission" date="2014-06" db="EMBL/GenBank/DDBJ databases">
        <title>The draft genome sequence of Idiomarina salinarum ISL-52.</title>
        <authorList>
            <person name="Du J."/>
            <person name="Shao Z."/>
        </authorList>
    </citation>
    <scope>NUCLEOTIDE SEQUENCE [LARGE SCALE GENOMIC DNA]</scope>
    <source>
        <strain evidence="8 9">ISL-52</strain>
    </source>
</reference>
<comment type="function">
    <text evidence="6">Involved in the assembly of lipopolysaccharide (LPS). Required for the translocation of LPS from the inner membrane to the outer membrane. Facilitates the transfer of LPS from the inner membrane to the periplasmic protein LptA. Could be a docking site for LptA.</text>
</comment>
<evidence type="ECO:0000256" key="1">
    <source>
        <dbReference type="ARBA" id="ARBA00022475"/>
    </source>
</evidence>
<dbReference type="NCBIfam" id="TIGR04409">
    <property type="entry name" value="LptC_YrbK"/>
    <property type="match status" value="1"/>
</dbReference>
<dbReference type="GO" id="GO:0030288">
    <property type="term" value="C:outer membrane-bounded periplasmic space"/>
    <property type="evidence" value="ECO:0007669"/>
    <property type="project" value="TreeGrafter"/>
</dbReference>
<dbReference type="Proteomes" id="UP000054363">
    <property type="component" value="Unassembled WGS sequence"/>
</dbReference>
<dbReference type="Pfam" id="PF06835">
    <property type="entry name" value="LptC"/>
    <property type="match status" value="1"/>
</dbReference>
<dbReference type="GO" id="GO:0015221">
    <property type="term" value="F:lipopolysaccharide transmembrane transporter activity"/>
    <property type="evidence" value="ECO:0007669"/>
    <property type="project" value="InterPro"/>
</dbReference>
<gene>
    <name evidence="6" type="primary">lptC</name>
    <name evidence="8" type="ORF">IDSA_00230</name>
</gene>
<dbReference type="EMBL" id="JPER01000001">
    <property type="protein sequence ID" value="KFZ31201.1"/>
    <property type="molecule type" value="Genomic_DNA"/>
</dbReference>
<keyword evidence="1 6" id="KW-1003">Cell membrane</keyword>
<dbReference type="OrthoDB" id="6193381at2"/>
<dbReference type="PANTHER" id="PTHR37481">
    <property type="entry name" value="LIPOPOLYSACCHARIDE EXPORT SYSTEM PROTEIN LPTC"/>
    <property type="match status" value="1"/>
</dbReference>
<dbReference type="PANTHER" id="PTHR37481:SF1">
    <property type="entry name" value="LIPOPOLYSACCHARIDE EXPORT SYSTEM PROTEIN LPTC"/>
    <property type="match status" value="1"/>
</dbReference>
<dbReference type="GO" id="GO:0017089">
    <property type="term" value="F:glycolipid transfer activity"/>
    <property type="evidence" value="ECO:0007669"/>
    <property type="project" value="TreeGrafter"/>
</dbReference>
<keyword evidence="3 6" id="KW-0812">Transmembrane</keyword>
<organism evidence="8 9">
    <name type="scientific">Pseudidiomarina salinarum</name>
    <dbReference type="NCBI Taxonomy" id="435908"/>
    <lineage>
        <taxon>Bacteria</taxon>
        <taxon>Pseudomonadati</taxon>
        <taxon>Pseudomonadota</taxon>
        <taxon>Gammaproteobacteria</taxon>
        <taxon>Alteromonadales</taxon>
        <taxon>Idiomarinaceae</taxon>
        <taxon>Pseudidiomarina</taxon>
    </lineage>
</organism>
<evidence type="ECO:0000313" key="9">
    <source>
        <dbReference type="Proteomes" id="UP000054363"/>
    </source>
</evidence>
<accession>A0A094JF60</accession>
<evidence type="ECO:0000313" key="8">
    <source>
        <dbReference type="EMBL" id="KFZ31201.1"/>
    </source>
</evidence>
<keyword evidence="4 6" id="KW-1133">Transmembrane helix</keyword>
<evidence type="ECO:0000256" key="7">
    <source>
        <dbReference type="PIRNR" id="PIRNR028513"/>
    </source>
</evidence>
<name>A0A094JF60_9GAMM</name>
<dbReference type="Gene3D" id="2.60.450.10">
    <property type="entry name" value="Lipopolysaccharide (LPS) transport protein A like domain"/>
    <property type="match status" value="1"/>
</dbReference>
<comment type="function">
    <text evidence="7">Required for the translocation of lipopolysaccharide (LPS) from the inner membrane to the outer membrane.</text>
</comment>
<keyword evidence="2 6" id="KW-0997">Cell inner membrane</keyword>
<dbReference type="PIRSF" id="PIRSF028513">
    <property type="entry name" value="LptC"/>
    <property type="match status" value="1"/>
</dbReference>
<dbReference type="HAMAP" id="MF_01915">
    <property type="entry name" value="LPS_assembly_LptC"/>
    <property type="match status" value="1"/>
</dbReference>
<evidence type="ECO:0000256" key="3">
    <source>
        <dbReference type="ARBA" id="ARBA00022692"/>
    </source>
</evidence>
<evidence type="ECO:0000256" key="4">
    <source>
        <dbReference type="ARBA" id="ARBA00022989"/>
    </source>
</evidence>
<dbReference type="eggNOG" id="COG3117">
    <property type="taxonomic scope" value="Bacteria"/>
</dbReference>
<evidence type="ECO:0000256" key="5">
    <source>
        <dbReference type="ARBA" id="ARBA00023136"/>
    </source>
</evidence>
<comment type="similarity">
    <text evidence="6 7">Belongs to the LptC family.</text>
</comment>
<comment type="subcellular location">
    <subcellularLocation>
        <location evidence="6">Cell inner membrane</location>
        <topology evidence="6">Single-pass membrane protein</topology>
    </subcellularLocation>
</comment>
<proteinExistence type="inferred from homology"/>
<dbReference type="InterPro" id="IPR010664">
    <property type="entry name" value="LipoPS_assembly_LptC-rel"/>
</dbReference>
<evidence type="ECO:0000256" key="6">
    <source>
        <dbReference type="HAMAP-Rule" id="MF_01915"/>
    </source>
</evidence>
<sequence length="191" mass="21625">MNRYIGWFLAILFVLGTVLIWRPFADPEQIEATDPFREIEPDFTATGMVLSIYSEDGALAHRIAADTMTHYSPISLTELANPVYTVRSRDQQSIWQVIAEQGSFYDDQTLVLERGIEITNLTTTDFLERVETSYLIIDTTEETVETDMPVVIFGQHFTVRGVGLQGNLRAQTLEIKENAQAIYTGINQLND</sequence>